<evidence type="ECO:0000259" key="10">
    <source>
        <dbReference type="Pfam" id="PF01431"/>
    </source>
</evidence>
<evidence type="ECO:0000256" key="1">
    <source>
        <dbReference type="ARBA" id="ARBA00001947"/>
    </source>
</evidence>
<dbReference type="GO" id="GO:0004222">
    <property type="term" value="F:metalloendopeptidase activity"/>
    <property type="evidence" value="ECO:0007669"/>
    <property type="project" value="InterPro"/>
</dbReference>
<evidence type="ECO:0000256" key="9">
    <source>
        <dbReference type="SAM" id="Phobius"/>
    </source>
</evidence>
<keyword evidence="7" id="KW-0862">Zinc</keyword>
<dbReference type="SUPFAM" id="SSF55486">
    <property type="entry name" value="Metalloproteases ('zincins'), catalytic domain"/>
    <property type="match status" value="1"/>
</dbReference>
<protein>
    <submittedName>
        <fullName evidence="12">Similar to Nep1: Neprilysin-1 (Drosophila melanogaster)</fullName>
    </submittedName>
</protein>
<dbReference type="Gene3D" id="1.10.1380.10">
    <property type="entry name" value="Neutral endopeptidase , domain2"/>
    <property type="match status" value="1"/>
</dbReference>
<dbReference type="Pfam" id="PF01431">
    <property type="entry name" value="Peptidase_M13"/>
    <property type="match status" value="1"/>
</dbReference>
<dbReference type="GO" id="GO:0046872">
    <property type="term" value="F:metal ion binding"/>
    <property type="evidence" value="ECO:0007669"/>
    <property type="project" value="UniProtKB-KW"/>
</dbReference>
<evidence type="ECO:0000313" key="12">
    <source>
        <dbReference type="EMBL" id="CAG5075978.1"/>
    </source>
</evidence>
<keyword evidence="4" id="KW-0645">Protease</keyword>
<evidence type="ECO:0000256" key="4">
    <source>
        <dbReference type="ARBA" id="ARBA00022670"/>
    </source>
</evidence>
<dbReference type="Pfam" id="PF05649">
    <property type="entry name" value="Peptidase_M13_N"/>
    <property type="match status" value="1"/>
</dbReference>
<reference evidence="12" key="1">
    <citation type="submission" date="2021-04" db="EMBL/GenBank/DDBJ databases">
        <authorList>
            <person name="Chebbi M.A.C M."/>
        </authorList>
    </citation>
    <scope>NUCLEOTIDE SEQUENCE</scope>
</reference>
<sequence length="691" mass="79409">MTVRDKNILISVISKIGVICLILPIISARILGLTSPLGPINKCETDECKTERLETAALILKYRDDTTSPCDNIFQHVCGNYEKSDLTHNYDFIESTRTAFRDKMIGEEMEWVDKSTVYKLIHDFYTVCMDEIEAGGEKAWETLKSAINSLGGWPAVESDQWKEADFNWIDFISNAKKLGFKSPFLHWVPKTDDEMTVLTFSLQMPSSHFEEGIDPDIPLHRQIYTDLMFKMGFDLGATDKKIDKDLDDAVEFEYALYNLTRYDTAVPLNMMMEELQKEYPSVDWSKFVEKTLTPYLDAGDKPVLSVDSPGRMKKFFDLMEKTPKRVQATYGVWKVIQSAIPLLRGAYPKIREEFRELLNQAEIPREAYCDEMTTNYADLAVARYYLDHFESSKETIGNMFSMIKGKIIEMLKESKKLSEDEKKQGVEIMEKMDYTIGSSKKLSDVKELEKYYEDAKLVTDNLLQSVLNMNIFKRMRNYSNKWRAEQFAPQKLASAGMPENFENHLYIPISMIPNLMFDNNLPMYLNFGAAGSMMAQAMFSSVAHLGKTFAEDGKVIPDDQYKCFMQMTDNFTDPMIREALLENALDEMLGLYIGFQAAYKAYHQYVAESGPELALPEVPYTVPQLFWVAWTQVLCYAKGEEIPLPKPFEGSDLNVMEYANMMMMANVPQISEDFKCPVGSLMNPQKKCTWW</sequence>
<feature type="transmembrane region" description="Helical" evidence="9">
    <location>
        <begin position="12"/>
        <end position="32"/>
    </location>
</feature>
<evidence type="ECO:0000256" key="5">
    <source>
        <dbReference type="ARBA" id="ARBA00022723"/>
    </source>
</evidence>
<dbReference type="InterPro" id="IPR008753">
    <property type="entry name" value="Peptidase_M13_N"/>
</dbReference>
<dbReference type="InterPro" id="IPR018497">
    <property type="entry name" value="Peptidase_M13_C"/>
</dbReference>
<keyword evidence="9" id="KW-0472">Membrane</keyword>
<evidence type="ECO:0000256" key="8">
    <source>
        <dbReference type="ARBA" id="ARBA00023049"/>
    </source>
</evidence>
<keyword evidence="5" id="KW-0479">Metal-binding</keyword>
<evidence type="ECO:0000259" key="11">
    <source>
        <dbReference type="Pfam" id="PF05649"/>
    </source>
</evidence>
<dbReference type="OrthoDB" id="6475849at2759"/>
<accession>A0A8J2EDC2</accession>
<keyword evidence="13" id="KW-1185">Reference proteome</keyword>
<dbReference type="GO" id="GO:0005886">
    <property type="term" value="C:plasma membrane"/>
    <property type="evidence" value="ECO:0007669"/>
    <property type="project" value="UniProtKB-SubCell"/>
</dbReference>
<keyword evidence="8" id="KW-0482">Metalloprotease</keyword>
<feature type="domain" description="Peptidase M13 N-terminal" evidence="11">
    <location>
        <begin position="69"/>
        <end position="437"/>
    </location>
</feature>
<proteinExistence type="inferred from homology"/>
<evidence type="ECO:0000256" key="6">
    <source>
        <dbReference type="ARBA" id="ARBA00022801"/>
    </source>
</evidence>
<feature type="domain" description="Peptidase M13 C-terminal" evidence="10">
    <location>
        <begin position="502"/>
        <end position="689"/>
    </location>
</feature>
<dbReference type="CDD" id="cd08662">
    <property type="entry name" value="M13"/>
    <property type="match status" value="1"/>
</dbReference>
<comment type="cofactor">
    <cofactor evidence="1">
        <name>Zn(2+)</name>
        <dbReference type="ChEBI" id="CHEBI:29105"/>
    </cofactor>
</comment>
<keyword evidence="9" id="KW-1133">Transmembrane helix</keyword>
<dbReference type="Proteomes" id="UP000786811">
    <property type="component" value="Unassembled WGS sequence"/>
</dbReference>
<dbReference type="Gene3D" id="3.40.390.10">
    <property type="entry name" value="Collagenase (Catalytic Domain)"/>
    <property type="match status" value="1"/>
</dbReference>
<dbReference type="PANTHER" id="PTHR11733:SF237">
    <property type="entry name" value="NEPRILYSIN-LIKE 4"/>
    <property type="match status" value="1"/>
</dbReference>
<dbReference type="PROSITE" id="PS51885">
    <property type="entry name" value="NEPRILYSIN"/>
    <property type="match status" value="1"/>
</dbReference>
<dbReference type="InterPro" id="IPR000718">
    <property type="entry name" value="Peptidase_M13"/>
</dbReference>
<evidence type="ECO:0000256" key="7">
    <source>
        <dbReference type="ARBA" id="ARBA00022833"/>
    </source>
</evidence>
<name>A0A8J2EDC2_COTCN</name>
<evidence type="ECO:0000256" key="2">
    <source>
        <dbReference type="ARBA" id="ARBA00004401"/>
    </source>
</evidence>
<dbReference type="AlphaFoldDB" id="A0A8J2EDC2"/>
<dbReference type="GO" id="GO:0016485">
    <property type="term" value="P:protein processing"/>
    <property type="evidence" value="ECO:0007669"/>
    <property type="project" value="TreeGrafter"/>
</dbReference>
<dbReference type="EMBL" id="CAJNRD030001116">
    <property type="protein sequence ID" value="CAG5075978.1"/>
    <property type="molecule type" value="Genomic_DNA"/>
</dbReference>
<keyword evidence="9" id="KW-0812">Transmembrane</keyword>
<evidence type="ECO:0000313" key="13">
    <source>
        <dbReference type="Proteomes" id="UP000786811"/>
    </source>
</evidence>
<comment type="similarity">
    <text evidence="3">Belongs to the peptidase M13 family.</text>
</comment>
<evidence type="ECO:0000256" key="3">
    <source>
        <dbReference type="ARBA" id="ARBA00007357"/>
    </source>
</evidence>
<keyword evidence="6" id="KW-0378">Hydrolase</keyword>
<comment type="caution">
    <text evidence="12">The sequence shown here is derived from an EMBL/GenBank/DDBJ whole genome shotgun (WGS) entry which is preliminary data.</text>
</comment>
<dbReference type="PANTHER" id="PTHR11733">
    <property type="entry name" value="ZINC METALLOPROTEASE FAMILY M13 NEPRILYSIN-RELATED"/>
    <property type="match status" value="1"/>
</dbReference>
<gene>
    <name evidence="12" type="ORF">HICCMSTLAB_LOCUS1959</name>
</gene>
<dbReference type="InterPro" id="IPR024079">
    <property type="entry name" value="MetalloPept_cat_dom_sf"/>
</dbReference>
<comment type="subcellular location">
    <subcellularLocation>
        <location evidence="2">Cell membrane</location>
        <topology evidence="2">Single-pass type II membrane protein</topology>
    </subcellularLocation>
</comment>
<dbReference type="InterPro" id="IPR042089">
    <property type="entry name" value="Peptidase_M13_dom_2"/>
</dbReference>
<organism evidence="12 13">
    <name type="scientific">Cotesia congregata</name>
    <name type="common">Parasitoid wasp</name>
    <name type="synonym">Apanteles congregatus</name>
    <dbReference type="NCBI Taxonomy" id="51543"/>
    <lineage>
        <taxon>Eukaryota</taxon>
        <taxon>Metazoa</taxon>
        <taxon>Ecdysozoa</taxon>
        <taxon>Arthropoda</taxon>
        <taxon>Hexapoda</taxon>
        <taxon>Insecta</taxon>
        <taxon>Pterygota</taxon>
        <taxon>Neoptera</taxon>
        <taxon>Endopterygota</taxon>
        <taxon>Hymenoptera</taxon>
        <taxon>Apocrita</taxon>
        <taxon>Ichneumonoidea</taxon>
        <taxon>Braconidae</taxon>
        <taxon>Microgastrinae</taxon>
        <taxon>Cotesia</taxon>
    </lineage>
</organism>